<accession>A0A1I0S3C9</accession>
<dbReference type="PROSITE" id="PS00018">
    <property type="entry name" value="EF_HAND_1"/>
    <property type="match status" value="1"/>
</dbReference>
<dbReference type="Proteomes" id="UP000199469">
    <property type="component" value="Unassembled WGS sequence"/>
</dbReference>
<dbReference type="AlphaFoldDB" id="A0A1I0S3C9"/>
<name>A0A1I0S3C9_9FLAO</name>
<evidence type="ECO:0000313" key="1">
    <source>
        <dbReference type="EMBL" id="SEW48179.1"/>
    </source>
</evidence>
<dbReference type="RefSeq" id="WP_185116626.1">
    <property type="nucleotide sequence ID" value="NZ_FOIU01000003.1"/>
</dbReference>
<evidence type="ECO:0008006" key="3">
    <source>
        <dbReference type="Google" id="ProtNLM"/>
    </source>
</evidence>
<dbReference type="EMBL" id="FOIU01000003">
    <property type="protein sequence ID" value="SEW48179.1"/>
    <property type="molecule type" value="Genomic_DNA"/>
</dbReference>
<sequence length="80" mass="9542">MNLEARKISLVQEFLRIDNEKIISALENVLHKIKSENFDENLKPMSLNQFNEEIDKAIEDENKDRLINTKDLKDKIQKWD</sequence>
<organism evidence="1 2">
    <name type="scientific">Chryseobacterium wanjuense</name>
    <dbReference type="NCBI Taxonomy" id="356305"/>
    <lineage>
        <taxon>Bacteria</taxon>
        <taxon>Pseudomonadati</taxon>
        <taxon>Bacteroidota</taxon>
        <taxon>Flavobacteriia</taxon>
        <taxon>Flavobacteriales</taxon>
        <taxon>Weeksellaceae</taxon>
        <taxon>Chryseobacterium group</taxon>
        <taxon>Chryseobacterium</taxon>
    </lineage>
</organism>
<reference evidence="2" key="1">
    <citation type="submission" date="2016-10" db="EMBL/GenBank/DDBJ databases">
        <authorList>
            <person name="Varghese N."/>
            <person name="Submissions S."/>
        </authorList>
    </citation>
    <scope>NUCLEOTIDE SEQUENCE [LARGE SCALE GENOMIC DNA]</scope>
    <source>
        <strain evidence="2">DSM 17724</strain>
    </source>
</reference>
<evidence type="ECO:0000313" key="2">
    <source>
        <dbReference type="Proteomes" id="UP000199469"/>
    </source>
</evidence>
<protein>
    <recommendedName>
        <fullName evidence="3">Addiction module component</fullName>
    </recommendedName>
</protein>
<keyword evidence="2" id="KW-1185">Reference proteome</keyword>
<dbReference type="STRING" id="356305.SAMN05421841_3739"/>
<dbReference type="InterPro" id="IPR018247">
    <property type="entry name" value="EF_Hand_1_Ca_BS"/>
</dbReference>
<proteinExistence type="predicted"/>
<gene>
    <name evidence="1" type="ORF">SAMN05421841_3739</name>
</gene>